<feature type="compositionally biased region" description="Low complexity" evidence="7">
    <location>
        <begin position="565"/>
        <end position="579"/>
    </location>
</feature>
<feature type="compositionally biased region" description="Basic and acidic residues" evidence="7">
    <location>
        <begin position="592"/>
        <end position="620"/>
    </location>
</feature>
<evidence type="ECO:0000259" key="8">
    <source>
        <dbReference type="PROSITE" id="PS50811"/>
    </source>
</evidence>
<dbReference type="Gene3D" id="2.20.25.80">
    <property type="entry name" value="WRKY domain"/>
    <property type="match status" value="1"/>
</dbReference>
<dbReference type="FunFam" id="2.20.25.80:FF:000006">
    <property type="entry name" value="WRKY transcription factor"/>
    <property type="match status" value="1"/>
</dbReference>
<feature type="compositionally biased region" description="Basic residues" evidence="7">
    <location>
        <begin position="292"/>
        <end position="303"/>
    </location>
</feature>
<feature type="region of interest" description="Disordered" evidence="7">
    <location>
        <begin position="210"/>
        <end position="254"/>
    </location>
</feature>
<organism evidence="9">
    <name type="scientific">Chloropicon primus</name>
    <dbReference type="NCBI Taxonomy" id="1764295"/>
    <lineage>
        <taxon>Eukaryota</taxon>
        <taxon>Viridiplantae</taxon>
        <taxon>Chlorophyta</taxon>
        <taxon>Chloropicophyceae</taxon>
        <taxon>Chloropicales</taxon>
        <taxon>Chloropicaceae</taxon>
        <taxon>Chloropicon</taxon>
    </lineage>
</organism>
<dbReference type="GO" id="GO:0003700">
    <property type="term" value="F:DNA-binding transcription factor activity"/>
    <property type="evidence" value="ECO:0007669"/>
    <property type="project" value="InterPro"/>
</dbReference>
<dbReference type="PROSITE" id="PS50811">
    <property type="entry name" value="WRKY"/>
    <property type="match status" value="1"/>
</dbReference>
<dbReference type="Pfam" id="PF03106">
    <property type="entry name" value="WRKY"/>
    <property type="match status" value="1"/>
</dbReference>
<evidence type="ECO:0000256" key="2">
    <source>
        <dbReference type="ARBA" id="ARBA00022737"/>
    </source>
</evidence>
<gene>
    <name evidence="9" type="ORF">CPRI1469_LOCUS8440</name>
</gene>
<protein>
    <recommendedName>
        <fullName evidence="8">WRKY domain-containing protein</fullName>
    </recommendedName>
</protein>
<feature type="region of interest" description="Disordered" evidence="7">
    <location>
        <begin position="40"/>
        <end position="59"/>
    </location>
</feature>
<keyword evidence="3" id="KW-0805">Transcription regulation</keyword>
<dbReference type="GO" id="GO:0005634">
    <property type="term" value="C:nucleus"/>
    <property type="evidence" value="ECO:0007669"/>
    <property type="project" value="UniProtKB-SubCell"/>
</dbReference>
<sequence length="872" mass="93469">MASSFSSPSYSHSSCSPLVAALQEARGIVQAKEDAVLGTSKDLSSVNSKGSTTLRPREGKMNKPLRAKKTLFVSKTIHRTVRSRAEAKVLTAKSSLHHQVACPDQDKDKGFHHSTVVMSCPNSQGFLSPQEKEQEVSCHEEPRNSLLDLKFGTEQETEDRAKGKALVAPLDQRDDDLTHTEDVHANCGSILCQYERLRALTSAVLERRSAANTREGSEGHHFKEGEYSTNTTSGSFTCEEEERMAAQQPDKVGVGKAEAKVGVADATAASKAAAKAGAKKRKAGDGTSAKGGVKKTKQAKGKAKAGVAKKDGRGKKGAAGSTPQKQQQRPGSNGSLSSQDHFYPAGYYGYDPANPMYQQPGPGPFPYAHTGYFQHPVSPGKVHLYRPVPTSPGKQHKHGGASGLVGGSPPRHKHGGYRPPHGLTQSPLKSEKERVFEALSPLGGTPSFLSHPFGSVTSPTHKLDSPILLPGFMGELSPTTGLAYSYFFPSEKHGSNPGGMPSWLGWASPPKEMDKNMKGHQNGGWANMHYPKHYPYPAAAMGKEGGKGMPTDPYGYMGHYGPSTSAPAAAPAQAPAPQKQTKKKKSSSSSSKKKDSEDGGKKEQKSSTKEVVEVESKSDQIDDGYRWRKYGQKLVKGNPFPRSYYKCTHPGCNVRKHVERSQANPKCIVTTYEGKHNHEKLNKEQRAAGSRSGSSKKSKAKQQEAQAKQQVQERERAAAAAAAASAHAQAQEAAKAGRNIHNLTVDTSNQMEGEIIHCLTDPNQIIASNAHKVHLPPFHDEKNGSAFSPIILPDTPNMEVAAISASAAVFANMDPAVQLVPSGSPPDWTQLDSARQNAVVSQPLAVPNLGDLPHGLPTPSHMLVTTPTPCEI</sequence>
<evidence type="ECO:0000256" key="6">
    <source>
        <dbReference type="ARBA" id="ARBA00023242"/>
    </source>
</evidence>
<evidence type="ECO:0000313" key="9">
    <source>
        <dbReference type="EMBL" id="CAD9719574.1"/>
    </source>
</evidence>
<dbReference type="SMART" id="SM00774">
    <property type="entry name" value="WRKY"/>
    <property type="match status" value="1"/>
</dbReference>
<evidence type="ECO:0000256" key="5">
    <source>
        <dbReference type="ARBA" id="ARBA00023163"/>
    </source>
</evidence>
<keyword evidence="2" id="KW-0677">Repeat</keyword>
<evidence type="ECO:0000256" key="7">
    <source>
        <dbReference type="SAM" id="MobiDB-lite"/>
    </source>
</evidence>
<keyword evidence="4" id="KW-0238">DNA-binding</keyword>
<dbReference type="InterPro" id="IPR036576">
    <property type="entry name" value="WRKY_dom_sf"/>
</dbReference>
<keyword evidence="5" id="KW-0804">Transcription</keyword>
<feature type="region of interest" description="Disordered" evidence="7">
    <location>
        <begin position="678"/>
        <end position="733"/>
    </location>
</feature>
<feature type="domain" description="WRKY" evidence="8">
    <location>
        <begin position="616"/>
        <end position="681"/>
    </location>
</feature>
<name>A0A7S2T732_9CHLO</name>
<feature type="region of interest" description="Disordered" evidence="7">
    <location>
        <begin position="275"/>
        <end position="345"/>
    </location>
</feature>
<dbReference type="PANTHER" id="PTHR31221">
    <property type="entry name" value="WRKY TRANSCRIPTION FACTOR PROTEIN 1-RELATED"/>
    <property type="match status" value="1"/>
</dbReference>
<evidence type="ECO:0000256" key="4">
    <source>
        <dbReference type="ARBA" id="ARBA00023125"/>
    </source>
</evidence>
<feature type="compositionally biased region" description="Polar residues" evidence="7">
    <location>
        <begin position="227"/>
        <end position="236"/>
    </location>
</feature>
<dbReference type="InterPro" id="IPR003657">
    <property type="entry name" value="WRKY_dom"/>
</dbReference>
<feature type="compositionally biased region" description="Polar residues" evidence="7">
    <location>
        <begin position="321"/>
        <end position="340"/>
    </location>
</feature>
<dbReference type="InterPro" id="IPR044810">
    <property type="entry name" value="WRKY_plant"/>
</dbReference>
<dbReference type="GO" id="GO:0043565">
    <property type="term" value="F:sequence-specific DNA binding"/>
    <property type="evidence" value="ECO:0007669"/>
    <property type="project" value="InterPro"/>
</dbReference>
<accession>A0A7S2T732</accession>
<dbReference type="SUPFAM" id="SSF118290">
    <property type="entry name" value="WRKY DNA-binding domain"/>
    <property type="match status" value="1"/>
</dbReference>
<dbReference type="PANTHER" id="PTHR31221:SF193">
    <property type="entry name" value="WRKY TRANSCRIPTION FACTOR PROTEIN 1-RELATED"/>
    <property type="match status" value="1"/>
</dbReference>
<feature type="compositionally biased region" description="Low complexity" evidence="7">
    <location>
        <begin position="718"/>
        <end position="733"/>
    </location>
</feature>
<evidence type="ECO:0000256" key="3">
    <source>
        <dbReference type="ARBA" id="ARBA00023015"/>
    </source>
</evidence>
<feature type="region of interest" description="Disordered" evidence="7">
    <location>
        <begin position="565"/>
        <end position="620"/>
    </location>
</feature>
<keyword evidence="6" id="KW-0539">Nucleus</keyword>
<dbReference type="AlphaFoldDB" id="A0A7S2T732"/>
<proteinExistence type="predicted"/>
<feature type="compositionally biased region" description="Polar residues" evidence="7">
    <location>
        <begin position="41"/>
        <end position="54"/>
    </location>
</feature>
<comment type="subcellular location">
    <subcellularLocation>
        <location evidence="1">Nucleus</location>
    </subcellularLocation>
</comment>
<feature type="compositionally biased region" description="Basic and acidic residues" evidence="7">
    <location>
        <begin position="210"/>
        <end position="226"/>
    </location>
</feature>
<reference evidence="9" key="1">
    <citation type="submission" date="2021-01" db="EMBL/GenBank/DDBJ databases">
        <authorList>
            <person name="Corre E."/>
            <person name="Pelletier E."/>
            <person name="Niang G."/>
            <person name="Scheremetjew M."/>
            <person name="Finn R."/>
            <person name="Kale V."/>
            <person name="Holt S."/>
            <person name="Cochrane G."/>
            <person name="Meng A."/>
            <person name="Brown T."/>
            <person name="Cohen L."/>
        </authorList>
    </citation>
    <scope>NUCLEOTIDE SEQUENCE</scope>
    <source>
        <strain evidence="9">CCMP1205</strain>
    </source>
</reference>
<dbReference type="EMBL" id="HBHL01012849">
    <property type="protein sequence ID" value="CAD9719574.1"/>
    <property type="molecule type" value="Transcribed_RNA"/>
</dbReference>
<feature type="region of interest" description="Disordered" evidence="7">
    <location>
        <begin position="389"/>
        <end position="426"/>
    </location>
</feature>
<evidence type="ECO:0000256" key="1">
    <source>
        <dbReference type="ARBA" id="ARBA00004123"/>
    </source>
</evidence>